<organism evidence="4 5">
    <name type="scientific">Candidatus Prevotella avicola</name>
    <dbReference type="NCBI Taxonomy" id="2838738"/>
    <lineage>
        <taxon>Bacteria</taxon>
        <taxon>Pseudomonadati</taxon>
        <taxon>Bacteroidota</taxon>
        <taxon>Bacteroidia</taxon>
        <taxon>Bacteroidales</taxon>
        <taxon>Prevotellaceae</taxon>
        <taxon>Prevotella</taxon>
    </lineage>
</organism>
<gene>
    <name evidence="4" type="ORF">H9966_09160</name>
</gene>
<dbReference type="InterPro" id="IPR037126">
    <property type="entry name" value="PdaC/RsiV-like_sf"/>
</dbReference>
<sequence length="270" mass="30243">MKHATLRPLRRFLPGLALMMGTQVFANPIETNTITYQMANDYAECEILVDAPVDTESDIAWNLNNFIHENLQTVKLGVSDNVASPITQAMVDQCGKKRMAEMMANIKEIYGGEKPNAPHMYKTEIRKEFDNNNLVTYTATIFTYDGGAHGMTQSTSVTYSKDLVMRLSYDNAFSPEGLKALKQALREGLKKYFEVTTDQELIGMLNGVDDPYDLPLPGGDPFITQQGLVLRYVPYEIAPYSAGMPTVTIPWTKIRSLLRPIVADDFVPEK</sequence>
<dbReference type="AlphaFoldDB" id="A0A9D2JWM3"/>
<reference evidence="4" key="2">
    <citation type="submission" date="2021-04" db="EMBL/GenBank/DDBJ databases">
        <authorList>
            <person name="Gilroy R."/>
        </authorList>
    </citation>
    <scope>NUCLEOTIDE SEQUENCE</scope>
    <source>
        <strain evidence="4">ChiHecec3B27-8219</strain>
    </source>
</reference>
<reference evidence="4" key="1">
    <citation type="journal article" date="2021" name="PeerJ">
        <title>Extensive microbial diversity within the chicken gut microbiome revealed by metagenomics and culture.</title>
        <authorList>
            <person name="Gilroy R."/>
            <person name="Ravi A."/>
            <person name="Getino M."/>
            <person name="Pursley I."/>
            <person name="Horton D.L."/>
            <person name="Alikhan N.F."/>
            <person name="Baker D."/>
            <person name="Gharbi K."/>
            <person name="Hall N."/>
            <person name="Watson M."/>
            <person name="Adriaenssens E.M."/>
            <person name="Foster-Nyarko E."/>
            <person name="Jarju S."/>
            <person name="Secka A."/>
            <person name="Antonio M."/>
            <person name="Oren A."/>
            <person name="Chaudhuri R.R."/>
            <person name="La Ragione R."/>
            <person name="Hildebrand F."/>
            <person name="Pallen M.J."/>
        </authorList>
    </citation>
    <scope>NUCLEOTIDE SEQUENCE</scope>
    <source>
        <strain evidence="4">ChiHecec3B27-8219</strain>
    </source>
</reference>
<feature type="domain" description="DUF3298" evidence="2">
    <location>
        <begin position="173"/>
        <end position="251"/>
    </location>
</feature>
<dbReference type="InterPro" id="IPR025303">
    <property type="entry name" value="PdaC"/>
</dbReference>
<keyword evidence="1" id="KW-0732">Signal</keyword>
<dbReference type="Pfam" id="PF11738">
    <property type="entry name" value="DUF3298"/>
    <property type="match status" value="1"/>
</dbReference>
<comment type="caution">
    <text evidence="4">The sequence shown here is derived from an EMBL/GenBank/DDBJ whole genome shotgun (WGS) entry which is preliminary data.</text>
</comment>
<dbReference type="Gene3D" id="3.30.565.40">
    <property type="entry name" value="Fervidobacterium nodosum Rt17-B1 like"/>
    <property type="match status" value="1"/>
</dbReference>
<dbReference type="InterPro" id="IPR021729">
    <property type="entry name" value="DUF3298"/>
</dbReference>
<feature type="chain" id="PRO_5039525653" evidence="1">
    <location>
        <begin position="27"/>
        <end position="270"/>
    </location>
</feature>
<evidence type="ECO:0000313" key="4">
    <source>
        <dbReference type="EMBL" id="HIZ70026.1"/>
    </source>
</evidence>
<protein>
    <submittedName>
        <fullName evidence="4">DUF3298 and DUF4163 domain-containing protein</fullName>
    </submittedName>
</protein>
<dbReference type="Proteomes" id="UP000824055">
    <property type="component" value="Unassembled WGS sequence"/>
</dbReference>
<name>A0A9D2JWM3_9BACT</name>
<evidence type="ECO:0000256" key="1">
    <source>
        <dbReference type="SAM" id="SignalP"/>
    </source>
</evidence>
<dbReference type="Gene3D" id="3.90.640.20">
    <property type="entry name" value="Heat-shock cognate protein, ATPase"/>
    <property type="match status" value="1"/>
</dbReference>
<accession>A0A9D2JWM3</accession>
<evidence type="ECO:0000313" key="5">
    <source>
        <dbReference type="Proteomes" id="UP000824055"/>
    </source>
</evidence>
<proteinExistence type="predicted"/>
<feature type="signal peptide" evidence="1">
    <location>
        <begin position="1"/>
        <end position="26"/>
    </location>
</feature>
<evidence type="ECO:0000259" key="2">
    <source>
        <dbReference type="Pfam" id="PF11738"/>
    </source>
</evidence>
<feature type="domain" description="Deacetylase PdaC" evidence="3">
    <location>
        <begin position="86"/>
        <end position="152"/>
    </location>
</feature>
<evidence type="ECO:0000259" key="3">
    <source>
        <dbReference type="Pfam" id="PF13739"/>
    </source>
</evidence>
<dbReference type="Pfam" id="PF13739">
    <property type="entry name" value="PdaC"/>
    <property type="match status" value="1"/>
</dbReference>
<dbReference type="EMBL" id="DXBE01000067">
    <property type="protein sequence ID" value="HIZ70026.1"/>
    <property type="molecule type" value="Genomic_DNA"/>
</dbReference>